<dbReference type="InterPro" id="IPR013562">
    <property type="entry name" value="TmcA/NAT10_N"/>
</dbReference>
<feature type="binding site" evidence="12">
    <location>
        <position position="209"/>
    </location>
    <ligand>
        <name>ATP</name>
        <dbReference type="ChEBI" id="CHEBI:30616"/>
    </ligand>
</feature>
<dbReference type="GO" id="GO:0051391">
    <property type="term" value="P:tRNA acetylation"/>
    <property type="evidence" value="ECO:0007669"/>
    <property type="project" value="UniProtKB-UniRule"/>
</dbReference>
<evidence type="ECO:0000256" key="5">
    <source>
        <dbReference type="ARBA" id="ARBA00022741"/>
    </source>
</evidence>
<dbReference type="Gene3D" id="3.40.630.30">
    <property type="match status" value="1"/>
</dbReference>
<dbReference type="EMBL" id="CP020477">
    <property type="protein sequence ID" value="ARM76233.1"/>
    <property type="molecule type" value="Genomic_DNA"/>
</dbReference>
<dbReference type="InterPro" id="IPR027417">
    <property type="entry name" value="P-loop_NTPase"/>
</dbReference>
<organism evidence="16 17">
    <name type="scientific">Acidianus manzaensis</name>
    <dbReference type="NCBI Taxonomy" id="282676"/>
    <lineage>
        <taxon>Archaea</taxon>
        <taxon>Thermoproteota</taxon>
        <taxon>Thermoprotei</taxon>
        <taxon>Sulfolobales</taxon>
        <taxon>Sulfolobaceae</taxon>
        <taxon>Acidianus</taxon>
    </lineage>
</organism>
<keyword evidence="6 12" id="KW-0067">ATP-binding</keyword>
<dbReference type="GO" id="GO:0002101">
    <property type="term" value="P:tRNA wobble cytosine modification"/>
    <property type="evidence" value="ECO:0007669"/>
    <property type="project" value="UniProtKB-UniRule"/>
</dbReference>
<comment type="catalytic activity">
    <reaction evidence="10">
        <text>a cytidine in RNA + acetyl-CoA + ATP + H2O = an N(4)-acetylcytidine in RNA + ADP + phosphate + CoA + H(+)</text>
        <dbReference type="Rhea" id="RHEA:82211"/>
        <dbReference type="Rhea" id="RHEA-COMP:15704"/>
        <dbReference type="Rhea" id="RHEA-COMP:19834"/>
        <dbReference type="ChEBI" id="CHEBI:15377"/>
        <dbReference type="ChEBI" id="CHEBI:15378"/>
        <dbReference type="ChEBI" id="CHEBI:30616"/>
        <dbReference type="ChEBI" id="CHEBI:43474"/>
        <dbReference type="ChEBI" id="CHEBI:57287"/>
        <dbReference type="ChEBI" id="CHEBI:57288"/>
        <dbReference type="ChEBI" id="CHEBI:74900"/>
        <dbReference type="ChEBI" id="CHEBI:82748"/>
        <dbReference type="ChEBI" id="CHEBI:456216"/>
    </reaction>
</comment>
<keyword evidence="2 12" id="KW-0820">tRNA-binding</keyword>
<protein>
    <recommendedName>
        <fullName evidence="12">tRNA(Met) cytidine acetyltransferase TmcA</fullName>
        <ecNumber evidence="12">2.3.1.193</ecNumber>
    </recommendedName>
</protein>
<dbReference type="GO" id="GO:0106162">
    <property type="term" value="F:mRNA N-acetyltransferase activity"/>
    <property type="evidence" value="ECO:0007669"/>
    <property type="project" value="RHEA"/>
</dbReference>
<evidence type="ECO:0000256" key="7">
    <source>
        <dbReference type="ARBA" id="ARBA00022884"/>
    </source>
</evidence>
<dbReference type="InterPro" id="IPR024914">
    <property type="entry name" value="tRNA_acetyltr_TmcA"/>
</dbReference>
<dbReference type="STRING" id="282676.B6F84_09485"/>
<dbReference type="Pfam" id="PF08351">
    <property type="entry name" value="TmcA_N"/>
    <property type="match status" value="1"/>
</dbReference>
<dbReference type="InterPro" id="IPR007807">
    <property type="entry name" value="TcmA/NAT10_helicase"/>
</dbReference>
<evidence type="ECO:0000259" key="14">
    <source>
        <dbReference type="Pfam" id="PF08351"/>
    </source>
</evidence>
<dbReference type="GO" id="GO:1990883">
    <property type="term" value="F:18S rRNA cytidine N-acetyltransferase activity"/>
    <property type="evidence" value="ECO:0007669"/>
    <property type="project" value="TreeGrafter"/>
</dbReference>
<keyword evidence="8 12" id="KW-0012">Acyltransferase</keyword>
<evidence type="ECO:0000256" key="2">
    <source>
        <dbReference type="ARBA" id="ARBA00022555"/>
    </source>
</evidence>
<keyword evidence="5 12" id="KW-0547">Nucleotide-binding</keyword>
<dbReference type="GO" id="GO:0005524">
    <property type="term" value="F:ATP binding"/>
    <property type="evidence" value="ECO:0007669"/>
    <property type="project" value="UniProtKB-UniRule"/>
</dbReference>
<keyword evidence="1 12" id="KW-0963">Cytoplasm</keyword>
<feature type="binding site" evidence="12">
    <location>
        <position position="389"/>
    </location>
    <ligand>
        <name>ATP</name>
        <dbReference type="ChEBI" id="CHEBI:30616"/>
    </ligand>
</feature>
<dbReference type="InterPro" id="IPR016181">
    <property type="entry name" value="Acyl_CoA_acyltransferase"/>
</dbReference>
<dbReference type="EC" id="2.3.1.193" evidence="12"/>
<feature type="binding site" evidence="12">
    <location>
        <begin position="533"/>
        <end position="535"/>
    </location>
    <ligand>
        <name>acetyl-CoA</name>
        <dbReference type="ChEBI" id="CHEBI:57288"/>
    </ligand>
</feature>
<keyword evidence="7 12" id="KW-0694">RNA-binding</keyword>
<reference evidence="16 17" key="1">
    <citation type="submission" date="2017-03" db="EMBL/GenBank/DDBJ databases">
        <title>Sulfur activation and transportation mechanism of thermophilic Archaea Acidianus manzaensis YN-25.</title>
        <authorList>
            <person name="Ma Y."/>
            <person name="Yang Y."/>
            <person name="Xia J."/>
        </authorList>
    </citation>
    <scope>NUCLEOTIDE SEQUENCE [LARGE SCALE GENOMIC DNA]</scope>
    <source>
        <strain evidence="16 17">YN-25</strain>
    </source>
</reference>
<evidence type="ECO:0000256" key="6">
    <source>
        <dbReference type="ARBA" id="ARBA00022840"/>
    </source>
</evidence>
<comment type="function">
    <text evidence="12">Catalyzes the formation of N(4)-acetylcytidine (ac(4)C) at the wobble position of tRNA(Met), by using acetyl-CoA as an acetyl donor and ATP (or GTP).</text>
</comment>
<feature type="domain" description="N-acetyltransferase" evidence="15">
    <location>
        <begin position="440"/>
        <end position="554"/>
    </location>
</feature>
<evidence type="ECO:0000256" key="12">
    <source>
        <dbReference type="HAMAP-Rule" id="MF_01886"/>
    </source>
</evidence>
<feature type="domain" description="TmcA/NAT10 N-terminal" evidence="14">
    <location>
        <begin position="1"/>
        <end position="171"/>
    </location>
</feature>
<dbReference type="Gene3D" id="3.40.50.300">
    <property type="entry name" value="P-loop containing nucleotide triphosphate hydrolases"/>
    <property type="match status" value="1"/>
</dbReference>
<feature type="domain" description="TcmA/NAT10 helicase" evidence="13">
    <location>
        <begin position="229"/>
        <end position="407"/>
    </location>
</feature>
<dbReference type="HAMAP" id="MF_01886">
    <property type="entry name" value="tRNA_acetyltr_TmcA"/>
    <property type="match status" value="1"/>
</dbReference>
<dbReference type="Pfam" id="PF05127">
    <property type="entry name" value="NAT10_TcmA_helicase"/>
    <property type="match status" value="1"/>
</dbReference>
<dbReference type="AlphaFoldDB" id="A0A1W6K129"/>
<dbReference type="SUPFAM" id="SSF55729">
    <property type="entry name" value="Acyl-CoA N-acyltransferases (Nat)"/>
    <property type="match status" value="1"/>
</dbReference>
<evidence type="ECO:0000313" key="17">
    <source>
        <dbReference type="Proteomes" id="UP000193404"/>
    </source>
</evidence>
<comment type="subcellular location">
    <subcellularLocation>
        <location evidence="12">Cytoplasm</location>
    </subcellularLocation>
</comment>
<evidence type="ECO:0000256" key="9">
    <source>
        <dbReference type="ARBA" id="ARBA00049883"/>
    </source>
</evidence>
<dbReference type="CDD" id="cd04301">
    <property type="entry name" value="NAT_SF"/>
    <property type="match status" value="1"/>
</dbReference>
<keyword evidence="3 12" id="KW-0808">Transferase</keyword>
<comment type="catalytic activity">
    <reaction evidence="11">
        <text>a cytidine in mRNA + acetyl-CoA + ATP + H2O = an N(4)-acetylcytidine in mRNA + ADP + phosphate + CoA + H(+)</text>
        <dbReference type="Rhea" id="RHEA:58480"/>
        <dbReference type="Rhea" id="RHEA-COMP:15145"/>
        <dbReference type="Rhea" id="RHEA-COMP:15146"/>
        <dbReference type="ChEBI" id="CHEBI:15377"/>
        <dbReference type="ChEBI" id="CHEBI:15378"/>
        <dbReference type="ChEBI" id="CHEBI:30616"/>
        <dbReference type="ChEBI" id="CHEBI:43474"/>
        <dbReference type="ChEBI" id="CHEBI:57287"/>
        <dbReference type="ChEBI" id="CHEBI:57288"/>
        <dbReference type="ChEBI" id="CHEBI:74900"/>
        <dbReference type="ChEBI" id="CHEBI:82748"/>
        <dbReference type="ChEBI" id="CHEBI:456216"/>
    </reaction>
</comment>
<sequence>MEKQEFYAQLKNALIDGMNRYYRNLVYIEKEDYISDLIDTIKTYLQVNSSPSILYAFHPWVKHAKDRRDEIKKILSDKNFEDIDYSSSENYLGNTYDLVILDLVDNFQPNYIGRLVDLARGGGLIILYTNDLVTNKIFRNSIIRNGKISNIYENRFKRKLHDHQGIFIVEQDTYTANIFSGNVKKPEKIIPNRILMPKELHELTISQDQIKALDGIKYIIRGGKRIVAITAPRGRGKSAVTGLGLAGIIKENLEDNFDSDIVVTAPSIASSSQIMEFAKKGLEALDIEFDEEKSDLGFTRSIEGKKFRIIYKPPDAAVESKGNLIVVDEAAAIGMNFLIHTLRKWRKIILVTTTHGYEGTGKTFLRYLNELIKEKKIPVNWITMEKPLRYAEGDPIESWLYDALVLNADITPLPKDIKIAEYETQDKESLFNQDEKLSQVYGILVTAHYRNNPDDLMIMADGVHHTIKTISTCEGKYYIAVAQVSEEGELSDSLIDTALRGGTFDGDLIPDRILKHGRIRDFGKLKGWRIVRIAVTPEFQGKGFGSKLLQLISENSNVDWIGSSFMGDPKVLNFWIKNGFIPVHVSPRKNEKFGDFPVIVIKPISEKAKEILSIISFIFKERLLQTLHDIYFNMSPQLARLLLKGNPSVKEFKINKIYLAKALAFLQGSSPYEASADAIHLLTLKYFWSTDKLLDPEEEIILIGKVLQGKPWGVISSESGINRTTMSEFIYSAIAKIIKKYYNLDADTQLNITLDTLDDEFTTR</sequence>
<dbReference type="Gene3D" id="3.40.50.11040">
    <property type="match status" value="1"/>
</dbReference>
<dbReference type="RefSeq" id="WP_148692018.1">
    <property type="nucleotide sequence ID" value="NZ_CP020477.1"/>
</dbReference>
<dbReference type="InterPro" id="IPR032672">
    <property type="entry name" value="TmcA/NAT10/Kre33"/>
</dbReference>
<gene>
    <name evidence="12" type="primary">tmcA</name>
    <name evidence="16" type="ORF">B6F84_09485</name>
</gene>
<dbReference type="OrthoDB" id="312894at2157"/>
<dbReference type="Pfam" id="PF13718">
    <property type="entry name" value="GNAT_acetyltr_2"/>
    <property type="match status" value="2"/>
</dbReference>
<dbReference type="KEGG" id="aman:B6F84_09485"/>
<comment type="caution">
    <text evidence="12">Lacks conserved residue(s) required for the propagation of feature annotation.</text>
</comment>
<proteinExistence type="inferred from homology"/>
<dbReference type="GO" id="GO:0051392">
    <property type="term" value="F:tRNA cytidine N4-acetyltransferase activity"/>
    <property type="evidence" value="ECO:0007669"/>
    <property type="project" value="UniProtKB-UniRule"/>
</dbReference>
<comment type="catalytic activity">
    <reaction evidence="9">
        <text>a cytidine in tRNA + acetyl-CoA + ATP + H2O = an N(4)-acetylcytidine in tRNA + ADP + phosphate + CoA + H(+)</text>
        <dbReference type="Rhea" id="RHEA:53876"/>
        <dbReference type="Rhea" id="RHEA-COMP:13670"/>
        <dbReference type="Rhea" id="RHEA-COMP:13671"/>
        <dbReference type="ChEBI" id="CHEBI:15377"/>
        <dbReference type="ChEBI" id="CHEBI:15378"/>
        <dbReference type="ChEBI" id="CHEBI:30616"/>
        <dbReference type="ChEBI" id="CHEBI:43474"/>
        <dbReference type="ChEBI" id="CHEBI:57287"/>
        <dbReference type="ChEBI" id="CHEBI:57288"/>
        <dbReference type="ChEBI" id="CHEBI:74900"/>
        <dbReference type="ChEBI" id="CHEBI:82748"/>
        <dbReference type="ChEBI" id="CHEBI:456216"/>
    </reaction>
</comment>
<feature type="domain" description="N-acetyltransferase" evidence="15">
    <location>
        <begin position="555"/>
        <end position="604"/>
    </location>
</feature>
<evidence type="ECO:0000259" key="15">
    <source>
        <dbReference type="Pfam" id="PF13718"/>
    </source>
</evidence>
<name>A0A1W6K129_9CREN</name>
<dbReference type="GO" id="GO:0005737">
    <property type="term" value="C:cytoplasm"/>
    <property type="evidence" value="ECO:0007669"/>
    <property type="project" value="UniProtKB-SubCell"/>
</dbReference>
<dbReference type="PANTHER" id="PTHR10925:SF5">
    <property type="entry name" value="RNA CYTIDINE ACETYLTRANSFERASE"/>
    <property type="match status" value="1"/>
</dbReference>
<dbReference type="PANTHER" id="PTHR10925">
    <property type="entry name" value="N-ACETYLTRANSFERASE 10"/>
    <property type="match status" value="1"/>
</dbReference>
<accession>A0A1W6K129</accession>
<dbReference type="SUPFAM" id="SSF52540">
    <property type="entry name" value="P-loop containing nucleoside triphosphate hydrolases"/>
    <property type="match status" value="1"/>
</dbReference>
<dbReference type="GO" id="GO:0000049">
    <property type="term" value="F:tRNA binding"/>
    <property type="evidence" value="ECO:0007669"/>
    <property type="project" value="UniProtKB-UniRule"/>
</dbReference>
<comment type="catalytic activity">
    <reaction evidence="12">
        <text>cytidine(34) in elongator tRNA(Met) + acetyl-CoA + ATP + H2O = N(4)-acetylcytidine(34) in elongator tRNA(Met) + ADP + phosphate + CoA + H(+)</text>
        <dbReference type="Rhea" id="RHEA:43788"/>
        <dbReference type="Rhea" id="RHEA-COMP:10693"/>
        <dbReference type="Rhea" id="RHEA-COMP:10694"/>
        <dbReference type="ChEBI" id="CHEBI:15377"/>
        <dbReference type="ChEBI" id="CHEBI:15378"/>
        <dbReference type="ChEBI" id="CHEBI:30616"/>
        <dbReference type="ChEBI" id="CHEBI:43474"/>
        <dbReference type="ChEBI" id="CHEBI:57287"/>
        <dbReference type="ChEBI" id="CHEBI:57288"/>
        <dbReference type="ChEBI" id="CHEBI:74900"/>
        <dbReference type="ChEBI" id="CHEBI:82748"/>
        <dbReference type="ChEBI" id="CHEBI:456216"/>
        <dbReference type="EC" id="2.3.1.193"/>
    </reaction>
</comment>
<keyword evidence="4 12" id="KW-0819">tRNA processing</keyword>
<evidence type="ECO:0000256" key="11">
    <source>
        <dbReference type="ARBA" id="ARBA00049914"/>
    </source>
</evidence>
<evidence type="ECO:0000256" key="3">
    <source>
        <dbReference type="ARBA" id="ARBA00022679"/>
    </source>
</evidence>
<evidence type="ECO:0000256" key="1">
    <source>
        <dbReference type="ARBA" id="ARBA00022490"/>
    </source>
</evidence>
<evidence type="ECO:0000313" key="16">
    <source>
        <dbReference type="EMBL" id="ARM76233.1"/>
    </source>
</evidence>
<dbReference type="GeneID" id="41591155"/>
<dbReference type="InterPro" id="IPR000182">
    <property type="entry name" value="GNAT_dom"/>
</dbReference>
<keyword evidence="17" id="KW-1185">Reference proteome</keyword>
<evidence type="ECO:0000259" key="13">
    <source>
        <dbReference type="Pfam" id="PF05127"/>
    </source>
</evidence>
<dbReference type="Proteomes" id="UP000193404">
    <property type="component" value="Chromosome"/>
</dbReference>
<evidence type="ECO:0000256" key="10">
    <source>
        <dbReference type="ARBA" id="ARBA00049889"/>
    </source>
</evidence>
<evidence type="ECO:0000256" key="8">
    <source>
        <dbReference type="ARBA" id="ARBA00023315"/>
    </source>
</evidence>
<comment type="similarity">
    <text evidence="12">Belongs to the TmcA family.</text>
</comment>
<dbReference type="GO" id="GO:1904812">
    <property type="term" value="P:rRNA acetylation involved in maturation of SSU-rRNA"/>
    <property type="evidence" value="ECO:0007669"/>
    <property type="project" value="TreeGrafter"/>
</dbReference>
<evidence type="ECO:0000256" key="4">
    <source>
        <dbReference type="ARBA" id="ARBA00022694"/>
    </source>
</evidence>